<keyword evidence="10" id="KW-0804">Transcription</keyword>
<evidence type="ECO:0000313" key="19">
    <source>
        <dbReference type="Proteomes" id="UP000019373"/>
    </source>
</evidence>
<dbReference type="Proteomes" id="UP000019373">
    <property type="component" value="Unassembled WGS sequence"/>
</dbReference>
<dbReference type="PROSITE" id="PS00889">
    <property type="entry name" value="CNMP_BINDING_2"/>
    <property type="match status" value="1"/>
</dbReference>
<protein>
    <recommendedName>
        <fullName evidence="20">Zn(2)-C6 fungal-type domain-containing protein</fullName>
    </recommendedName>
</protein>
<evidence type="ECO:0000259" key="15">
    <source>
        <dbReference type="PROSITE" id="PS50042"/>
    </source>
</evidence>
<evidence type="ECO:0000256" key="7">
    <source>
        <dbReference type="ARBA" id="ARBA00023065"/>
    </source>
</evidence>
<dbReference type="InterPro" id="IPR001810">
    <property type="entry name" value="F-box_dom"/>
</dbReference>
<dbReference type="SMART" id="SM00367">
    <property type="entry name" value="LRR_CC"/>
    <property type="match status" value="7"/>
</dbReference>
<evidence type="ECO:0000256" key="3">
    <source>
        <dbReference type="ARBA" id="ARBA00022692"/>
    </source>
</evidence>
<dbReference type="GO" id="GO:0006351">
    <property type="term" value="P:DNA-templated transcription"/>
    <property type="evidence" value="ECO:0007669"/>
    <property type="project" value="InterPro"/>
</dbReference>
<dbReference type="InterPro" id="IPR006553">
    <property type="entry name" value="Leu-rich_rpt_Cys-con_subtyp"/>
</dbReference>
<feature type="domain" description="Cyclic nucleotide-binding" evidence="15">
    <location>
        <begin position="270"/>
        <end position="406"/>
    </location>
</feature>
<dbReference type="SUPFAM" id="SSF57701">
    <property type="entry name" value="Zn2/Cys6 DNA-binding domain"/>
    <property type="match status" value="1"/>
</dbReference>
<feature type="region of interest" description="Disordered" evidence="14">
    <location>
        <begin position="438"/>
        <end position="558"/>
    </location>
</feature>
<dbReference type="CDD" id="cd00038">
    <property type="entry name" value="CAP_ED"/>
    <property type="match status" value="2"/>
</dbReference>
<dbReference type="GO" id="GO:0008270">
    <property type="term" value="F:zinc ion binding"/>
    <property type="evidence" value="ECO:0007669"/>
    <property type="project" value="InterPro"/>
</dbReference>
<dbReference type="RefSeq" id="XP_007785818.1">
    <property type="nucleotide sequence ID" value="XM_007787628.1"/>
</dbReference>
<dbReference type="HOGENOM" id="CLU_240258_0_0_1"/>
<dbReference type="Pfam" id="PF25372">
    <property type="entry name" value="DUF7885"/>
    <property type="match status" value="1"/>
</dbReference>
<feature type="compositionally biased region" description="Low complexity" evidence="14">
    <location>
        <begin position="1651"/>
        <end position="1675"/>
    </location>
</feature>
<dbReference type="SUPFAM" id="SSF81383">
    <property type="entry name" value="F-box domain"/>
    <property type="match status" value="1"/>
</dbReference>
<keyword evidence="4" id="KW-0479">Metal-binding</keyword>
<keyword evidence="5" id="KW-1133">Transmembrane helix</keyword>
<dbReference type="GO" id="GO:0016020">
    <property type="term" value="C:membrane"/>
    <property type="evidence" value="ECO:0007669"/>
    <property type="project" value="UniProtKB-SubCell"/>
</dbReference>
<evidence type="ECO:0000256" key="2">
    <source>
        <dbReference type="ARBA" id="ARBA00022448"/>
    </source>
</evidence>
<dbReference type="SUPFAM" id="SSF51206">
    <property type="entry name" value="cAMP-binding domain-like"/>
    <property type="match status" value="2"/>
</dbReference>
<evidence type="ECO:0000256" key="8">
    <source>
        <dbReference type="ARBA" id="ARBA00023125"/>
    </source>
</evidence>
<dbReference type="Pfam" id="PF12937">
    <property type="entry name" value="F-box-like"/>
    <property type="match status" value="1"/>
</dbReference>
<dbReference type="FunFam" id="2.60.120.10:FF:000057">
    <property type="entry name" value="Cyclic nucleotide-binding domain protein"/>
    <property type="match status" value="1"/>
</dbReference>
<feature type="domain" description="F-box" evidence="17">
    <location>
        <begin position="553"/>
        <end position="600"/>
    </location>
</feature>
<evidence type="ECO:0000256" key="6">
    <source>
        <dbReference type="ARBA" id="ARBA00023015"/>
    </source>
</evidence>
<dbReference type="InterPro" id="IPR032675">
    <property type="entry name" value="LRR_dom_sf"/>
</dbReference>
<accession>U1GWI0</accession>
<keyword evidence="13" id="KW-0407">Ion channel</keyword>
<feature type="compositionally biased region" description="Polar residues" evidence="14">
    <location>
        <begin position="511"/>
        <end position="534"/>
    </location>
</feature>
<dbReference type="SMART" id="SM00256">
    <property type="entry name" value="FBOX"/>
    <property type="match status" value="1"/>
</dbReference>
<dbReference type="InterPro" id="IPR001138">
    <property type="entry name" value="Zn2Cys6_DnaBD"/>
</dbReference>
<feature type="region of interest" description="Disordered" evidence="14">
    <location>
        <begin position="885"/>
        <end position="906"/>
    </location>
</feature>
<keyword evidence="6" id="KW-0805">Transcription regulation</keyword>
<evidence type="ECO:0000256" key="12">
    <source>
        <dbReference type="ARBA" id="ARBA00023286"/>
    </source>
</evidence>
<reference evidence="19" key="1">
    <citation type="journal article" date="2014" name="BMC Genomics">
        <title>Genome characteristics reveal the impact of lichenization on lichen-forming fungus Endocarpon pusillum Hedwig (Verrucariales, Ascomycota).</title>
        <authorList>
            <person name="Wang Y.-Y."/>
            <person name="Liu B."/>
            <person name="Zhang X.-Y."/>
            <person name="Zhou Q.-M."/>
            <person name="Zhang T."/>
            <person name="Li H."/>
            <person name="Yu Y.-F."/>
            <person name="Zhang X.-L."/>
            <person name="Hao X.-Y."/>
            <person name="Wang M."/>
            <person name="Wang L."/>
            <person name="Wei J.-C."/>
        </authorList>
    </citation>
    <scope>NUCLEOTIDE SEQUENCE [LARGE SCALE GENOMIC DNA]</scope>
    <source>
        <strain evidence="19">Z07020 / HMAS-L-300199</strain>
    </source>
</reference>
<evidence type="ECO:0000256" key="14">
    <source>
        <dbReference type="SAM" id="MobiDB-lite"/>
    </source>
</evidence>
<dbReference type="EMBL" id="KE720688">
    <property type="protein sequence ID" value="ERF76848.1"/>
    <property type="molecule type" value="Genomic_DNA"/>
</dbReference>
<dbReference type="Gene3D" id="4.10.240.10">
    <property type="entry name" value="Zn(2)-C6 fungal-type DNA-binding domain"/>
    <property type="match status" value="1"/>
</dbReference>
<keyword evidence="3" id="KW-0812">Transmembrane</keyword>
<evidence type="ECO:0000256" key="1">
    <source>
        <dbReference type="ARBA" id="ARBA00004141"/>
    </source>
</evidence>
<feature type="compositionally biased region" description="Polar residues" evidence="14">
    <location>
        <begin position="1581"/>
        <end position="1623"/>
    </location>
</feature>
<dbReference type="eggNOG" id="KOG0500">
    <property type="taxonomic scope" value="Eukaryota"/>
</dbReference>
<dbReference type="InterPro" id="IPR057207">
    <property type="entry name" value="FBXL15_LRR"/>
</dbReference>
<feature type="domain" description="Zn(2)-C6 fungal-type" evidence="16">
    <location>
        <begin position="926"/>
        <end position="956"/>
    </location>
</feature>
<feature type="compositionally biased region" description="Low complexity" evidence="14">
    <location>
        <begin position="1536"/>
        <end position="1550"/>
    </location>
</feature>
<evidence type="ECO:0000256" key="13">
    <source>
        <dbReference type="ARBA" id="ARBA00023303"/>
    </source>
</evidence>
<dbReference type="PROSITE" id="PS50276">
    <property type="entry name" value="PANCREATIC_HORMONE_2"/>
    <property type="match status" value="1"/>
</dbReference>
<evidence type="ECO:0000259" key="16">
    <source>
        <dbReference type="PROSITE" id="PS50048"/>
    </source>
</evidence>
<dbReference type="Gene3D" id="2.60.120.10">
    <property type="entry name" value="Jelly Rolls"/>
    <property type="match status" value="2"/>
</dbReference>
<dbReference type="CDD" id="cd00067">
    <property type="entry name" value="GAL4"/>
    <property type="match status" value="1"/>
</dbReference>
<feature type="region of interest" description="Disordered" evidence="14">
    <location>
        <begin position="188"/>
        <end position="253"/>
    </location>
</feature>
<gene>
    <name evidence="18" type="ORF">EPUS_07638</name>
</gene>
<keyword evidence="8" id="KW-0238">DNA-binding</keyword>
<keyword evidence="2" id="KW-0813">Transport</keyword>
<evidence type="ECO:0000256" key="11">
    <source>
        <dbReference type="ARBA" id="ARBA00023242"/>
    </source>
</evidence>
<keyword evidence="19" id="KW-1185">Reference proteome</keyword>
<evidence type="ECO:0000256" key="9">
    <source>
        <dbReference type="ARBA" id="ARBA00023136"/>
    </source>
</evidence>
<dbReference type="InterPro" id="IPR014710">
    <property type="entry name" value="RmlC-like_jellyroll"/>
</dbReference>
<evidence type="ECO:0000313" key="18">
    <source>
        <dbReference type="EMBL" id="ERF76848.1"/>
    </source>
</evidence>
<evidence type="ECO:0000256" key="4">
    <source>
        <dbReference type="ARBA" id="ARBA00022723"/>
    </source>
</evidence>
<feature type="region of interest" description="Disordered" evidence="14">
    <location>
        <begin position="1530"/>
        <end position="1626"/>
    </location>
</feature>
<keyword evidence="9" id="KW-0472">Membrane</keyword>
<dbReference type="InterPro" id="IPR018490">
    <property type="entry name" value="cNMP-bd_dom_sf"/>
</dbReference>
<dbReference type="Pfam" id="PF16643">
    <property type="entry name" value="cNMPbd_u2"/>
    <property type="match status" value="1"/>
</dbReference>
<dbReference type="OrthoDB" id="421226at2759"/>
<dbReference type="InterPro" id="IPR036864">
    <property type="entry name" value="Zn2-C6_fun-type_DNA-bd_sf"/>
</dbReference>
<evidence type="ECO:0000259" key="17">
    <source>
        <dbReference type="PROSITE" id="PS50181"/>
    </source>
</evidence>
<dbReference type="PROSITE" id="PS50042">
    <property type="entry name" value="CNMP_BINDING_3"/>
    <property type="match status" value="2"/>
</dbReference>
<dbReference type="Pfam" id="PF00027">
    <property type="entry name" value="cNMP_binding"/>
    <property type="match status" value="2"/>
</dbReference>
<keyword evidence="11" id="KW-0539">Nucleus</keyword>
<dbReference type="CDD" id="cd12148">
    <property type="entry name" value="fungal_TF_MHR"/>
    <property type="match status" value="1"/>
</dbReference>
<dbReference type="InterPro" id="IPR007219">
    <property type="entry name" value="XnlR_reg_dom"/>
</dbReference>
<dbReference type="SMART" id="SM00066">
    <property type="entry name" value="GAL4"/>
    <property type="match status" value="1"/>
</dbReference>
<dbReference type="SMART" id="SM00100">
    <property type="entry name" value="cNMP"/>
    <property type="match status" value="2"/>
</dbReference>
<dbReference type="PANTHER" id="PTHR45638:SF24">
    <property type="entry name" value="CYCLIC NUCLEOTIDE-BINDING DOMAIN PROTEIN (AFU_ORTHOLOGUE AFUA_2G03170)"/>
    <property type="match status" value="1"/>
</dbReference>
<dbReference type="InterPro" id="IPR000595">
    <property type="entry name" value="cNMP-bd_dom"/>
</dbReference>
<dbReference type="GO" id="GO:0003677">
    <property type="term" value="F:DNA binding"/>
    <property type="evidence" value="ECO:0007669"/>
    <property type="project" value="UniProtKB-KW"/>
</dbReference>
<evidence type="ECO:0008006" key="20">
    <source>
        <dbReference type="Google" id="ProtNLM"/>
    </source>
</evidence>
<evidence type="ECO:0000256" key="10">
    <source>
        <dbReference type="ARBA" id="ARBA00023163"/>
    </source>
</evidence>
<dbReference type="PROSITE" id="PS00463">
    <property type="entry name" value="ZN2_CY6_FUNGAL_1"/>
    <property type="match status" value="1"/>
</dbReference>
<dbReference type="PROSITE" id="PS50048">
    <property type="entry name" value="ZN2_CY6_FUNGAL_2"/>
    <property type="match status" value="1"/>
</dbReference>
<organism evidence="18 19">
    <name type="scientific">Endocarpon pusillum (strain Z07020 / HMAS-L-300199)</name>
    <name type="common">Lichen-forming fungus</name>
    <dbReference type="NCBI Taxonomy" id="1263415"/>
    <lineage>
        <taxon>Eukaryota</taxon>
        <taxon>Fungi</taxon>
        <taxon>Dikarya</taxon>
        <taxon>Ascomycota</taxon>
        <taxon>Pezizomycotina</taxon>
        <taxon>Eurotiomycetes</taxon>
        <taxon>Chaetothyriomycetidae</taxon>
        <taxon>Verrucariales</taxon>
        <taxon>Verrucariaceae</taxon>
        <taxon>Endocarpon</taxon>
    </lineage>
</organism>
<dbReference type="GO" id="GO:0044877">
    <property type="term" value="F:protein-containing complex binding"/>
    <property type="evidence" value="ECO:0007669"/>
    <property type="project" value="TreeGrafter"/>
</dbReference>
<dbReference type="Gene3D" id="3.80.10.10">
    <property type="entry name" value="Ribonuclease Inhibitor"/>
    <property type="match status" value="2"/>
</dbReference>
<dbReference type="PROSITE" id="PS50181">
    <property type="entry name" value="FBOX"/>
    <property type="match status" value="1"/>
</dbReference>
<dbReference type="eggNOG" id="KOG1947">
    <property type="taxonomic scope" value="Eukaryota"/>
</dbReference>
<dbReference type="SMART" id="SM00906">
    <property type="entry name" value="Fungal_trans"/>
    <property type="match status" value="1"/>
</dbReference>
<dbReference type="CDD" id="cd09917">
    <property type="entry name" value="F-box_SF"/>
    <property type="match status" value="1"/>
</dbReference>
<feature type="compositionally biased region" description="Basic and acidic residues" evidence="14">
    <location>
        <begin position="894"/>
        <end position="903"/>
    </location>
</feature>
<dbReference type="GeneID" id="19242519"/>
<keyword evidence="7" id="KW-0406">Ion transport</keyword>
<dbReference type="SUPFAM" id="SSF52047">
    <property type="entry name" value="RNI-like"/>
    <property type="match status" value="1"/>
</dbReference>
<feature type="compositionally biased region" description="Polar residues" evidence="14">
    <location>
        <begin position="1553"/>
        <end position="1566"/>
    </location>
</feature>
<evidence type="ECO:0000256" key="5">
    <source>
        <dbReference type="ARBA" id="ARBA00022989"/>
    </source>
</evidence>
<sequence>MRRHHGRGQNSPFANKTAAPISEVVSLIRNFDSDINPSRPVRQSPLATSQIQGMPLDMIDRIRSFPLFQSTPDSFLAEVGLRLRPQLHSTNDYILTEGDDAKSMYWLVRGAVAVTSRDGESTYAELKPGAFFGEIGILMDRPRTATVIARTKCLLVVLKKEDLRKILPAYPEVEQAIRDEAQERLTILEKKKRQVQPDANPTAGSARRGSKRTSDFMSDENDVAHANGNGVNGISKKRKSPSPGPNEISSSSALGNGLVHVRSLLKELPLFTSLPSDLLHFLGLNALPRTFAPFTDIIRQDSKGREIFFIVKGEVEVLDEKVFETAASQKNSQPKGNRRPPYVKARLKEGHYFGEVVSLSLAPRRTATVRSVTAVECLMITAEVLAEFWERCPAGVRQQLEHTARERLRSASDNDVIMDDRDSAPAINQLAIGEQIMPLTPRKQPAPRVTFNDAELGSPHRYLKTEDEPVLRPSDPDPFLNVGLDKVRSRSRRGSLAPISPDDIEPDGRNKSTSPTNTRSDNPSAFDSGGSTPFSDPFGKLRSRAPTPRPSGPRARGSLPDRVLVNIFKHLRVHELFRLRAVSLHWSEILTKSPELFHHLDLTPYNRKLTDEVLSKHICPFVGERPRVINISNCFHITDEGFNILASLCGANVKTWKMKSVWDVTAPAILEMANKAKGLHEIDLSNCRKVSDTLLARILGWVVPATAPSRHTNGRLSLNTRMTPQSPGQPPAGTVFGCPFLKRLTLSYCKHVTDRTMHHIASHASTRIEQMDLTRCTTITDTGFQYWGNAQFLRLKKLCLADCTYLTDNAIIYLTNAAKGLQELDLSFCCALSDTATEVLALGCPSLTHLNLSFCGSAVSDPSLRSIGLHLLALKQLSVRGCGRKRASAEDGGPPEKRMKGEPEDTEVYSQRIKKKLQANSRTGQACDRCKERKMKCDSGQDGCQPCTSRSLRCMATDRITGHTHERGETARLKSDIDKLRAQINAYYRHFGPLPAEYSLPGPYQAYAPSQGYTSNPPPTQPIPLTEQHEELDINRQNNANGPHRGPIHETIIDFVDGEIDIGDFTCPDMTETENISQATLPLNNSRRSSLTTILGAQKPEKPQMPGRDEALQYIDNYLNVIAAYIPIVHGPTFRKQVAEYYDHPGSFDDRPAEVVMIMVVLAIFAYQMATRNPQMRQEKLAESNRLYHYALTFYPELLLGDSLADMQALALFLVHARNLPKPGNSWSLSSMILARAIELDYHRSSNKIVLPPNQRNVLAIELRKRVFWSILSIQVTIAVKMGRPMAISPKDMDVELPQAVLDSEIRDQGFLPRSGHCDFWGHIFLAKKLPLLIDLYENVIPVRKSAAEYHQDIGNLDAQITKWRHDWDVETANQTKNGSLKIATHLIGIWYAEFRIILHHPRLCTSHLAEVHEKNLDICLEASRSMLGDLMSLILDFKAPDFTWHFVSGYVLAMGMAMHVYGKRREHQTAETLGKMKRELQQWLFVIRSADYFMRTGDHLITFFQPRAQQCLEDAQNVVTASEALRNGYHHGAHSQPPQDESESQPPYSAAESYQQHPATYSESLPSNPRPPASAPPPQQHTYNIQPPSTSTSPAEQEPQQYGSNNNNNVYQMPIPQSSSPATTTNTTIMATTTPVQNRNIPFLSDHTNYSQQQQPQPYPSQTTTAYSTQTPTSASMYPQHPAMSYPATANSDIFSTENMYSIPPGMWPIHIVQYQQGGI</sequence>
<dbReference type="GO" id="GO:0005221">
    <property type="term" value="F:intracellularly cyclic nucleotide-activated monoatomic cation channel activity"/>
    <property type="evidence" value="ECO:0007669"/>
    <property type="project" value="InterPro"/>
</dbReference>
<dbReference type="GO" id="GO:0000981">
    <property type="term" value="F:DNA-binding transcription factor activity, RNA polymerase II-specific"/>
    <property type="evidence" value="ECO:0007669"/>
    <property type="project" value="InterPro"/>
</dbReference>
<dbReference type="Pfam" id="PF00172">
    <property type="entry name" value="Zn_clus"/>
    <property type="match status" value="1"/>
</dbReference>
<dbReference type="PANTHER" id="PTHR45638">
    <property type="entry name" value="CYCLIC NUCLEOTIDE-GATED CATION CHANNEL SUBUNIT A"/>
    <property type="match status" value="1"/>
</dbReference>
<dbReference type="InterPro" id="IPR050866">
    <property type="entry name" value="CNG_cation_channel"/>
</dbReference>
<proteinExistence type="predicted"/>
<feature type="compositionally biased region" description="Pro residues" evidence="14">
    <location>
        <begin position="1569"/>
        <end position="1580"/>
    </location>
</feature>
<feature type="region of interest" description="Disordered" evidence="14">
    <location>
        <begin position="1650"/>
        <end position="1675"/>
    </location>
</feature>
<dbReference type="InterPro" id="IPR036047">
    <property type="entry name" value="F-box-like_dom_sf"/>
</dbReference>
<dbReference type="InterPro" id="IPR018488">
    <property type="entry name" value="cNMP-bd_CS"/>
</dbReference>
<comment type="subcellular location">
    <subcellularLocation>
        <location evidence="1">Membrane</location>
        <topology evidence="1">Multi-pass membrane protein</topology>
    </subcellularLocation>
</comment>
<feature type="domain" description="Cyclic nucleotide-binding" evidence="15">
    <location>
        <begin position="67"/>
        <end position="184"/>
    </location>
</feature>
<keyword evidence="12" id="KW-1071">Ligand-gated ion channel</keyword>
<name>U1GWI0_ENDPU</name>
<dbReference type="Pfam" id="PF04082">
    <property type="entry name" value="Fungal_trans"/>
    <property type="match status" value="1"/>
</dbReference>